<gene>
    <name evidence="1" type="ORF">PSTG_08540</name>
</gene>
<name>A0A0L0VGC9_9BASI</name>
<comment type="caution">
    <text evidence="1">The sequence shown here is derived from an EMBL/GenBank/DDBJ whole genome shotgun (WGS) entry which is preliminary data.</text>
</comment>
<keyword evidence="2" id="KW-1185">Reference proteome</keyword>
<evidence type="ECO:0000313" key="2">
    <source>
        <dbReference type="Proteomes" id="UP000054564"/>
    </source>
</evidence>
<dbReference type="EMBL" id="AJIL01000059">
    <property type="protein sequence ID" value="KNE98266.1"/>
    <property type="molecule type" value="Genomic_DNA"/>
</dbReference>
<dbReference type="AlphaFoldDB" id="A0A0L0VGC9"/>
<reference evidence="2" key="1">
    <citation type="submission" date="2014-03" db="EMBL/GenBank/DDBJ databases">
        <title>The Genome Sequence of Puccinia striiformis f. sp. tritici PST-78.</title>
        <authorList>
            <consortium name="The Broad Institute Genome Sequencing Platform"/>
            <person name="Cuomo C."/>
            <person name="Hulbert S."/>
            <person name="Chen X."/>
            <person name="Walker B."/>
            <person name="Young S.K."/>
            <person name="Zeng Q."/>
            <person name="Gargeya S."/>
            <person name="Fitzgerald M."/>
            <person name="Haas B."/>
            <person name="Abouelleil A."/>
            <person name="Alvarado L."/>
            <person name="Arachchi H.M."/>
            <person name="Berlin A.M."/>
            <person name="Chapman S.B."/>
            <person name="Goldberg J."/>
            <person name="Griggs A."/>
            <person name="Gujja S."/>
            <person name="Hansen M."/>
            <person name="Howarth C."/>
            <person name="Imamovic A."/>
            <person name="Larimer J."/>
            <person name="McCowan C."/>
            <person name="Montmayeur A."/>
            <person name="Murphy C."/>
            <person name="Neiman D."/>
            <person name="Pearson M."/>
            <person name="Priest M."/>
            <person name="Roberts A."/>
            <person name="Saif S."/>
            <person name="Shea T."/>
            <person name="Sisk P."/>
            <person name="Sykes S."/>
            <person name="Wortman J."/>
            <person name="Nusbaum C."/>
            <person name="Birren B."/>
        </authorList>
    </citation>
    <scope>NUCLEOTIDE SEQUENCE [LARGE SCALE GENOMIC DNA]</scope>
    <source>
        <strain evidence="2">race PST-78</strain>
    </source>
</reference>
<organism evidence="1 2">
    <name type="scientific">Puccinia striiformis f. sp. tritici PST-78</name>
    <dbReference type="NCBI Taxonomy" id="1165861"/>
    <lineage>
        <taxon>Eukaryota</taxon>
        <taxon>Fungi</taxon>
        <taxon>Dikarya</taxon>
        <taxon>Basidiomycota</taxon>
        <taxon>Pucciniomycotina</taxon>
        <taxon>Pucciniomycetes</taxon>
        <taxon>Pucciniales</taxon>
        <taxon>Pucciniaceae</taxon>
        <taxon>Puccinia</taxon>
    </lineage>
</organism>
<proteinExistence type="predicted"/>
<sequence>MQWAKVACPVFSLWVKGTSRYIAPQCNQNSPQSKGSIQQHCVVVAVEQQWATKLQYRAMGISVSEGIMWPH</sequence>
<accession>A0A0L0VGC9</accession>
<dbReference type="Proteomes" id="UP000054564">
    <property type="component" value="Unassembled WGS sequence"/>
</dbReference>
<evidence type="ECO:0000313" key="1">
    <source>
        <dbReference type="EMBL" id="KNE98266.1"/>
    </source>
</evidence>
<protein>
    <submittedName>
        <fullName evidence="1">Uncharacterized protein</fullName>
    </submittedName>
</protein>